<dbReference type="Gene3D" id="1.10.287.110">
    <property type="entry name" value="DnaJ domain"/>
    <property type="match status" value="1"/>
</dbReference>
<evidence type="ECO:0000256" key="8">
    <source>
        <dbReference type="ARBA" id="ARBA00023242"/>
    </source>
</evidence>
<dbReference type="Proteomes" id="UP000309038">
    <property type="component" value="Unassembled WGS sequence"/>
</dbReference>
<evidence type="ECO:0000256" key="9">
    <source>
        <dbReference type="ARBA" id="ARBA00025751"/>
    </source>
</evidence>
<dbReference type="InterPro" id="IPR008193">
    <property type="entry name" value="RNA_pol_Rpb11_13-16kDa_CS"/>
</dbReference>
<dbReference type="Gene3D" id="3.30.70.330">
    <property type="match status" value="1"/>
</dbReference>
<dbReference type="PROSITE" id="PS01154">
    <property type="entry name" value="RNA_POL_L_13KD"/>
    <property type="match status" value="1"/>
</dbReference>
<evidence type="ECO:0000256" key="7">
    <source>
        <dbReference type="ARBA" id="ARBA00023186"/>
    </source>
</evidence>
<keyword evidence="7" id="KW-0143">Chaperone</keyword>
<keyword evidence="13" id="KW-1185">Reference proteome</keyword>
<feature type="region of interest" description="Disordered" evidence="10">
    <location>
        <begin position="243"/>
        <end position="271"/>
    </location>
</feature>
<dbReference type="GO" id="GO:0006351">
    <property type="term" value="P:DNA-templated transcription"/>
    <property type="evidence" value="ECO:0007669"/>
    <property type="project" value="InterPro"/>
</dbReference>
<dbReference type="CDD" id="cd06257">
    <property type="entry name" value="DnaJ"/>
    <property type="match status" value="1"/>
</dbReference>
<dbReference type="InterPro" id="IPR036869">
    <property type="entry name" value="J_dom_sf"/>
</dbReference>
<feature type="domain" description="J" evidence="11">
    <location>
        <begin position="112"/>
        <end position="177"/>
    </location>
</feature>
<dbReference type="HAMAP" id="MF_00261">
    <property type="entry name" value="RNApol_arch_Rpo11"/>
    <property type="match status" value="1"/>
</dbReference>
<dbReference type="GO" id="GO:0003677">
    <property type="term" value="F:DNA binding"/>
    <property type="evidence" value="ECO:0007669"/>
    <property type="project" value="InterPro"/>
</dbReference>
<evidence type="ECO:0000313" key="13">
    <source>
        <dbReference type="Proteomes" id="UP000309038"/>
    </source>
</evidence>
<dbReference type="GO" id="GO:0055029">
    <property type="term" value="C:nuclear DNA-directed RNA polymerase complex"/>
    <property type="evidence" value="ECO:0007669"/>
    <property type="project" value="UniProtKB-ARBA"/>
</dbReference>
<dbReference type="SUPFAM" id="SSF55257">
    <property type="entry name" value="RBP11-like subunits of RNA polymerase"/>
    <property type="match status" value="1"/>
</dbReference>
<evidence type="ECO:0000313" key="12">
    <source>
        <dbReference type="EMBL" id="THG95888.1"/>
    </source>
</evidence>
<gene>
    <name evidence="12" type="ORF">EW026_g5843</name>
</gene>
<dbReference type="PANTHER" id="PTHR44313">
    <property type="entry name" value="DNAJ HOMOLOG SUBFAMILY C MEMBER 17"/>
    <property type="match status" value="1"/>
</dbReference>
<dbReference type="InterPro" id="IPR009025">
    <property type="entry name" value="RBP11-like_dimer"/>
</dbReference>
<dbReference type="FunFam" id="3.30.1360.10:FF:000006">
    <property type="entry name" value="DNA-directed RNA polymerases I and III subunit RPAC2"/>
    <property type="match status" value="1"/>
</dbReference>
<dbReference type="SUPFAM" id="SSF46565">
    <property type="entry name" value="Chaperone J-domain"/>
    <property type="match status" value="1"/>
</dbReference>
<organism evidence="12 13">
    <name type="scientific">Hermanssonia centrifuga</name>
    <dbReference type="NCBI Taxonomy" id="98765"/>
    <lineage>
        <taxon>Eukaryota</taxon>
        <taxon>Fungi</taxon>
        <taxon>Dikarya</taxon>
        <taxon>Basidiomycota</taxon>
        <taxon>Agaricomycotina</taxon>
        <taxon>Agaricomycetes</taxon>
        <taxon>Polyporales</taxon>
        <taxon>Meruliaceae</taxon>
        <taxon>Hermanssonia</taxon>
    </lineage>
</organism>
<sequence length="467" mass="52286">MTEVPPKIRILKGAEADLSAATYQIHDESHTIGNSLRWMIMKNPNVEFCGYSVPHPSENHIHLRIQMYDNLSSLTALLNALSNLDDLCETIESAYNDSLARDHMSTEEEEVNPFELLGVGLESTEAEIKRAYHKRSLKVHPDKNRGNPDAARKFHELNQAYELLLDPLRRMVVDAKMRAKENRKAQFAKFDAKRKNMVDVLEESERASKKSRVEKGAKQKEMWRENERIMEEGRILREEREKELKKREQEMENAERKAQEKDNDELEPPSLGALDTTVRLKYPLSSQPTLTTAESLSALLAPFGLVESFNIVLSLKPAPPKKAKRGIALVPFKQVGDAFAAVCASERAERGMRDVEVSWAQGKEPELIAWLKKMGKLGGTTVESSGNAPKTPSNASVLSQPPASSAPPTSAFSSFPSVLPGGSEIPSANPSTGITGLDYESLTLMRLRQAERARLEREILEREAQEF</sequence>
<dbReference type="GO" id="GO:0046983">
    <property type="term" value="F:protein dimerization activity"/>
    <property type="evidence" value="ECO:0007669"/>
    <property type="project" value="InterPro"/>
</dbReference>
<dbReference type="EMBL" id="SGPJ01000280">
    <property type="protein sequence ID" value="THG95888.1"/>
    <property type="molecule type" value="Genomic_DNA"/>
</dbReference>
<dbReference type="PRINTS" id="PR00625">
    <property type="entry name" value="JDOMAIN"/>
</dbReference>
<proteinExistence type="inferred from homology"/>
<comment type="subcellular location">
    <subcellularLocation>
        <location evidence="2">Cytoplasm</location>
    </subcellularLocation>
    <subcellularLocation>
        <location evidence="1">Nucleus</location>
    </subcellularLocation>
</comment>
<keyword evidence="8" id="KW-0539">Nucleus</keyword>
<dbReference type="GO" id="GO:0005681">
    <property type="term" value="C:spliceosomal complex"/>
    <property type="evidence" value="ECO:0007669"/>
    <property type="project" value="TreeGrafter"/>
</dbReference>
<dbReference type="InterPro" id="IPR012677">
    <property type="entry name" value="Nucleotide-bd_a/b_plait_sf"/>
</dbReference>
<dbReference type="SUPFAM" id="SSF54928">
    <property type="entry name" value="RNA-binding domain, RBD"/>
    <property type="match status" value="1"/>
</dbReference>
<evidence type="ECO:0000256" key="2">
    <source>
        <dbReference type="ARBA" id="ARBA00004496"/>
    </source>
</evidence>
<evidence type="ECO:0000256" key="5">
    <source>
        <dbReference type="ARBA" id="ARBA00022490"/>
    </source>
</evidence>
<evidence type="ECO:0000256" key="1">
    <source>
        <dbReference type="ARBA" id="ARBA00004123"/>
    </source>
</evidence>
<keyword evidence="6" id="KW-0804">Transcription</keyword>
<dbReference type="GO" id="GO:0003899">
    <property type="term" value="F:DNA-directed RNA polymerase activity"/>
    <property type="evidence" value="ECO:0007669"/>
    <property type="project" value="InterPro"/>
</dbReference>
<dbReference type="CDD" id="cd07029">
    <property type="entry name" value="RNAP_I_III_AC19"/>
    <property type="match status" value="1"/>
</dbReference>
<feature type="compositionally biased region" description="Low complexity" evidence="10">
    <location>
        <begin position="395"/>
        <end position="417"/>
    </location>
</feature>
<dbReference type="InterPro" id="IPR022905">
    <property type="entry name" value="Rpo11-like"/>
</dbReference>
<evidence type="ECO:0000259" key="11">
    <source>
        <dbReference type="PROSITE" id="PS50076"/>
    </source>
</evidence>
<dbReference type="AlphaFoldDB" id="A0A4S4KCU5"/>
<dbReference type="InterPro" id="IPR035979">
    <property type="entry name" value="RBD_domain_sf"/>
</dbReference>
<dbReference type="InterPro" id="IPR033898">
    <property type="entry name" value="RNAP_AC19"/>
</dbReference>
<keyword evidence="4" id="KW-0240">DNA-directed RNA polymerase</keyword>
<dbReference type="PROSITE" id="PS50076">
    <property type="entry name" value="DNAJ_2"/>
    <property type="match status" value="1"/>
</dbReference>
<dbReference type="GO" id="GO:0000390">
    <property type="term" value="P:spliceosomal complex disassembly"/>
    <property type="evidence" value="ECO:0007669"/>
    <property type="project" value="TreeGrafter"/>
</dbReference>
<dbReference type="GO" id="GO:0005737">
    <property type="term" value="C:cytoplasm"/>
    <property type="evidence" value="ECO:0007669"/>
    <property type="project" value="UniProtKB-SubCell"/>
</dbReference>
<dbReference type="InterPro" id="IPR001623">
    <property type="entry name" value="DnaJ_domain"/>
</dbReference>
<evidence type="ECO:0000256" key="10">
    <source>
        <dbReference type="SAM" id="MobiDB-lite"/>
    </source>
</evidence>
<dbReference type="InterPro" id="IPR036603">
    <property type="entry name" value="RBP11-like"/>
</dbReference>
<accession>A0A4S4KCU5</accession>
<dbReference type="Gene3D" id="3.30.1360.10">
    <property type="entry name" value="RNA polymerase, RBP11-like subunit"/>
    <property type="match status" value="1"/>
</dbReference>
<dbReference type="Pfam" id="PF13656">
    <property type="entry name" value="RNA_pol_L_2"/>
    <property type="match status" value="1"/>
</dbReference>
<comment type="similarity">
    <text evidence="9">Belongs to the archaeal Rpo11/eukaryotic RPB11/RPC19 RNA polymerase subunit family.</text>
</comment>
<evidence type="ECO:0000256" key="4">
    <source>
        <dbReference type="ARBA" id="ARBA00022478"/>
    </source>
</evidence>
<comment type="caution">
    <text evidence="12">The sequence shown here is derived from an EMBL/GenBank/DDBJ whole genome shotgun (WGS) entry which is preliminary data.</text>
</comment>
<evidence type="ECO:0000256" key="3">
    <source>
        <dbReference type="ARBA" id="ARBA00022079"/>
    </source>
</evidence>
<feature type="region of interest" description="Disordered" evidence="10">
    <location>
        <begin position="380"/>
        <end position="436"/>
    </location>
</feature>
<reference evidence="12 13" key="1">
    <citation type="submission" date="2019-02" db="EMBL/GenBank/DDBJ databases">
        <title>Genome sequencing of the rare red list fungi Phlebia centrifuga.</title>
        <authorList>
            <person name="Buettner E."/>
            <person name="Kellner H."/>
        </authorList>
    </citation>
    <scope>NUCLEOTIDE SEQUENCE [LARGE SCALE GENOMIC DNA]</scope>
    <source>
        <strain evidence="12 13">DSM 108282</strain>
    </source>
</reference>
<dbReference type="PANTHER" id="PTHR44313:SF1">
    <property type="entry name" value="DNAJ HOMOLOG SUBFAMILY C MEMBER 17"/>
    <property type="match status" value="1"/>
</dbReference>
<feature type="compositionally biased region" description="Polar residues" evidence="10">
    <location>
        <begin position="381"/>
        <end position="394"/>
    </location>
</feature>
<dbReference type="SMART" id="SM00271">
    <property type="entry name" value="DnaJ"/>
    <property type="match status" value="1"/>
</dbReference>
<dbReference type="Pfam" id="PF00226">
    <property type="entry name" value="DnaJ"/>
    <property type="match status" value="1"/>
</dbReference>
<evidence type="ECO:0000256" key="6">
    <source>
        <dbReference type="ARBA" id="ARBA00023163"/>
    </source>
</evidence>
<dbReference type="InterPro" id="IPR052094">
    <property type="entry name" value="Pre-mRNA-splicing_ERAD"/>
</dbReference>
<protein>
    <recommendedName>
        <fullName evidence="3">DNA-directed RNA polymerases I and III subunit RPAC2</fullName>
    </recommendedName>
</protein>
<name>A0A4S4KCU5_9APHY</name>
<keyword evidence="5" id="KW-0963">Cytoplasm</keyword>
<feature type="compositionally biased region" description="Basic and acidic residues" evidence="10">
    <location>
        <begin position="243"/>
        <end position="261"/>
    </location>
</feature>